<organism evidence="1 2">
    <name type="scientific">Dreissena polymorpha</name>
    <name type="common">Zebra mussel</name>
    <name type="synonym">Mytilus polymorpha</name>
    <dbReference type="NCBI Taxonomy" id="45954"/>
    <lineage>
        <taxon>Eukaryota</taxon>
        <taxon>Metazoa</taxon>
        <taxon>Spiralia</taxon>
        <taxon>Lophotrochozoa</taxon>
        <taxon>Mollusca</taxon>
        <taxon>Bivalvia</taxon>
        <taxon>Autobranchia</taxon>
        <taxon>Heteroconchia</taxon>
        <taxon>Euheterodonta</taxon>
        <taxon>Imparidentia</taxon>
        <taxon>Neoheterodontei</taxon>
        <taxon>Myida</taxon>
        <taxon>Dreissenoidea</taxon>
        <taxon>Dreissenidae</taxon>
        <taxon>Dreissena</taxon>
    </lineage>
</organism>
<name>A0A9D4N2U3_DREPO</name>
<proteinExistence type="predicted"/>
<gene>
    <name evidence="1" type="ORF">DPMN_010251</name>
</gene>
<dbReference type="AlphaFoldDB" id="A0A9D4N2U3"/>
<evidence type="ECO:0000313" key="1">
    <source>
        <dbReference type="EMBL" id="KAH3886249.1"/>
    </source>
</evidence>
<dbReference type="Proteomes" id="UP000828390">
    <property type="component" value="Unassembled WGS sequence"/>
</dbReference>
<comment type="caution">
    <text evidence="1">The sequence shown here is derived from an EMBL/GenBank/DDBJ whole genome shotgun (WGS) entry which is preliminary data.</text>
</comment>
<protein>
    <submittedName>
        <fullName evidence="1">Uncharacterized protein</fullName>
    </submittedName>
</protein>
<evidence type="ECO:0000313" key="2">
    <source>
        <dbReference type="Proteomes" id="UP000828390"/>
    </source>
</evidence>
<dbReference type="EMBL" id="JAIWYP010000001">
    <property type="protein sequence ID" value="KAH3886249.1"/>
    <property type="molecule type" value="Genomic_DNA"/>
</dbReference>
<accession>A0A9D4N2U3</accession>
<sequence length="55" mass="6033">MTSGEHVGNSSCTSGMAVSIEIMLAWLHTRVQYMYLVTVAISAEVNCKICKMCSF</sequence>
<reference evidence="1" key="2">
    <citation type="submission" date="2020-11" db="EMBL/GenBank/DDBJ databases">
        <authorList>
            <person name="McCartney M.A."/>
            <person name="Auch B."/>
            <person name="Kono T."/>
            <person name="Mallez S."/>
            <person name="Becker A."/>
            <person name="Gohl D.M."/>
            <person name="Silverstein K.A.T."/>
            <person name="Koren S."/>
            <person name="Bechman K.B."/>
            <person name="Herman A."/>
            <person name="Abrahante J.E."/>
            <person name="Garbe J."/>
        </authorList>
    </citation>
    <scope>NUCLEOTIDE SEQUENCE</scope>
    <source>
        <strain evidence="1">Duluth1</strain>
        <tissue evidence="1">Whole animal</tissue>
    </source>
</reference>
<keyword evidence="2" id="KW-1185">Reference proteome</keyword>
<reference evidence="1" key="1">
    <citation type="journal article" date="2019" name="bioRxiv">
        <title>The Genome of the Zebra Mussel, Dreissena polymorpha: A Resource for Invasive Species Research.</title>
        <authorList>
            <person name="McCartney M.A."/>
            <person name="Auch B."/>
            <person name="Kono T."/>
            <person name="Mallez S."/>
            <person name="Zhang Y."/>
            <person name="Obille A."/>
            <person name="Becker A."/>
            <person name="Abrahante J.E."/>
            <person name="Garbe J."/>
            <person name="Badalamenti J.P."/>
            <person name="Herman A."/>
            <person name="Mangelson H."/>
            <person name="Liachko I."/>
            <person name="Sullivan S."/>
            <person name="Sone E.D."/>
            <person name="Koren S."/>
            <person name="Silverstein K.A.T."/>
            <person name="Beckman K.B."/>
            <person name="Gohl D.M."/>
        </authorList>
    </citation>
    <scope>NUCLEOTIDE SEQUENCE</scope>
    <source>
        <strain evidence="1">Duluth1</strain>
        <tissue evidence="1">Whole animal</tissue>
    </source>
</reference>